<protein>
    <recommendedName>
        <fullName evidence="7">UvrABC system protein C</fullName>
        <shortName evidence="7">Protein UvrC</shortName>
    </recommendedName>
    <alternativeName>
        <fullName evidence="7">Excinuclease ABC subunit C</fullName>
    </alternativeName>
</protein>
<dbReference type="InterPro" id="IPR038476">
    <property type="entry name" value="UvrC_RNase_H_dom_sf"/>
</dbReference>
<dbReference type="Pfam" id="PF14520">
    <property type="entry name" value="HHH_5"/>
    <property type="match status" value="1"/>
</dbReference>
<dbReference type="InterPro" id="IPR010994">
    <property type="entry name" value="RuvA_2-like"/>
</dbReference>
<dbReference type="PANTHER" id="PTHR30562:SF1">
    <property type="entry name" value="UVRABC SYSTEM PROTEIN C"/>
    <property type="match status" value="1"/>
</dbReference>
<keyword evidence="1 7" id="KW-0963">Cytoplasm</keyword>
<dbReference type="GO" id="GO:0009432">
    <property type="term" value="P:SOS response"/>
    <property type="evidence" value="ECO:0007669"/>
    <property type="project" value="UniProtKB-UniRule"/>
</dbReference>
<dbReference type="PROSITE" id="PS50165">
    <property type="entry name" value="UVRC"/>
    <property type="match status" value="1"/>
</dbReference>
<feature type="domain" description="GIY-YIG" evidence="10">
    <location>
        <begin position="33"/>
        <end position="111"/>
    </location>
</feature>
<dbReference type="PROSITE" id="PS50164">
    <property type="entry name" value="GIY_YIG"/>
    <property type="match status" value="1"/>
</dbReference>
<evidence type="ECO:0000256" key="4">
    <source>
        <dbReference type="ARBA" id="ARBA00022881"/>
    </source>
</evidence>
<dbReference type="InterPro" id="IPR047296">
    <property type="entry name" value="GIY-YIG_UvrC_Cho"/>
</dbReference>
<accession>A0A066UBU9</accession>
<dbReference type="AlphaFoldDB" id="A0A066UBU9"/>
<keyword evidence="4 7" id="KW-0267">Excision nuclease</keyword>
<dbReference type="InterPro" id="IPR036876">
    <property type="entry name" value="UVR_dom_sf"/>
</dbReference>
<dbReference type="EMBL" id="AOMT01000025">
    <property type="protein sequence ID" value="KDN24901.1"/>
    <property type="molecule type" value="Genomic_DNA"/>
</dbReference>
<dbReference type="InterPro" id="IPR050066">
    <property type="entry name" value="UvrABC_protein_C"/>
</dbReference>
<dbReference type="GO" id="GO:0003677">
    <property type="term" value="F:DNA binding"/>
    <property type="evidence" value="ECO:0007669"/>
    <property type="project" value="UniProtKB-UniRule"/>
</dbReference>
<dbReference type="GO" id="GO:0009381">
    <property type="term" value="F:excinuclease ABC activity"/>
    <property type="evidence" value="ECO:0007669"/>
    <property type="project" value="UniProtKB-UniRule"/>
</dbReference>
<dbReference type="Pfam" id="PF01541">
    <property type="entry name" value="GIY-YIG"/>
    <property type="match status" value="1"/>
</dbReference>
<evidence type="ECO:0000256" key="5">
    <source>
        <dbReference type="ARBA" id="ARBA00023204"/>
    </source>
</evidence>
<keyword evidence="6 7" id="KW-0742">SOS response</keyword>
<evidence type="ECO:0000256" key="8">
    <source>
        <dbReference type="SAM" id="MobiDB-lite"/>
    </source>
</evidence>
<dbReference type="eggNOG" id="COG0322">
    <property type="taxonomic scope" value="Bacteria"/>
</dbReference>
<keyword evidence="2 7" id="KW-0227">DNA damage</keyword>
<dbReference type="InterPro" id="IPR001162">
    <property type="entry name" value="UvrC_RNase_H_dom"/>
</dbReference>
<keyword evidence="13" id="KW-1185">Reference proteome</keyword>
<dbReference type="SMART" id="SM00465">
    <property type="entry name" value="GIYc"/>
    <property type="match status" value="1"/>
</dbReference>
<keyword evidence="3 7" id="KW-0228">DNA excision</keyword>
<dbReference type="GO" id="GO:0006289">
    <property type="term" value="P:nucleotide-excision repair"/>
    <property type="evidence" value="ECO:0007669"/>
    <property type="project" value="UniProtKB-UniRule"/>
</dbReference>
<comment type="subcellular location">
    <subcellularLocation>
        <location evidence="7">Cytoplasm</location>
    </subcellularLocation>
</comment>
<dbReference type="FunFam" id="3.30.420.340:FF:000001">
    <property type="entry name" value="UvrABC system protein C"/>
    <property type="match status" value="1"/>
</dbReference>
<dbReference type="Gene3D" id="3.40.1440.10">
    <property type="entry name" value="GIY-YIG endonuclease"/>
    <property type="match status" value="1"/>
</dbReference>
<evidence type="ECO:0000256" key="6">
    <source>
        <dbReference type="ARBA" id="ARBA00023236"/>
    </source>
</evidence>
<gene>
    <name evidence="7 12" type="primary">uvrC</name>
    <name evidence="12" type="ORF">MBO_06616</name>
</gene>
<dbReference type="PANTHER" id="PTHR30562">
    <property type="entry name" value="UVRC/OXIDOREDUCTASE"/>
    <property type="match status" value="1"/>
</dbReference>
<dbReference type="GO" id="GO:0009380">
    <property type="term" value="C:excinuclease repair complex"/>
    <property type="evidence" value="ECO:0007669"/>
    <property type="project" value="InterPro"/>
</dbReference>
<dbReference type="Pfam" id="PF08459">
    <property type="entry name" value="UvrC_RNaseH_dom"/>
    <property type="match status" value="1"/>
</dbReference>
<dbReference type="FunFam" id="3.40.1440.10:FF:000001">
    <property type="entry name" value="UvrABC system protein C"/>
    <property type="match status" value="1"/>
</dbReference>
<feature type="region of interest" description="Disordered" evidence="8">
    <location>
        <begin position="1"/>
        <end position="22"/>
    </location>
</feature>
<dbReference type="Pfam" id="PF22920">
    <property type="entry name" value="UvrC_RNaseH"/>
    <property type="match status" value="1"/>
</dbReference>
<feature type="domain" description="UVR" evidence="9">
    <location>
        <begin position="221"/>
        <end position="256"/>
    </location>
</feature>
<feature type="domain" description="UvrC family homology region profile" evidence="11">
    <location>
        <begin position="271"/>
        <end position="495"/>
    </location>
</feature>
<dbReference type="Gene3D" id="1.10.150.20">
    <property type="entry name" value="5' to 3' exonuclease, C-terminal subdomain"/>
    <property type="match status" value="1"/>
</dbReference>
<dbReference type="PROSITE" id="PS50151">
    <property type="entry name" value="UVR"/>
    <property type="match status" value="1"/>
</dbReference>
<sequence>MNDTPNPPNLDQGQSNEKDRKSHINHLLKSLPNLPGVYKMLGKSGEILYVGKAKSLKNRVTSYFAKTVEHPKTRALVQRIYDIEIIIVRGETEALLLEQNLIKVHKPPYNIILRDDKSYLYVFISADRFPRLGFGRGKGNHVEGRFFGPYPSATGAKEALLLMQKLFMIRNCTNSYFNTRKRPCLEYQIKRCKAPCVGMVSREEYLDDVNSALLFLSGENAQVQEMLVSKMERAAEELNFEQAAFYRDRITMVSEMQARQAVFRLEGEADVFAVDHKAGVTSIHVLTVRGGKVLGGKNYFPDEIVLAEQNNAERLAEFILSFYFQVSDDLPAEIIVSEHLPDADTIAELLSEQFGKKTQIKHRVQKHRSEWLSLAVLNVDNALKAKMTDYYELKARFNALKLVLETVSPRAIDRIECFDISHTMGEAAVGSCVVFDSGGSRKRDYRQYAIHDITGGDDYAAMRQVLMRRYAKHELPDLLLIDGGKGQLNIAKEVLSELGKLDDTLLVSVSKGEGRKAGLEMLHFINHEPIDLPMDSKALHLIMHIRDEAHRFAITNHRKKRDKARGSSVLEVIPGLGEKRRRELLNHFGGIQQLISASELEIASVKGIGRVLASTIYKALHD</sequence>
<reference evidence="12 13" key="1">
    <citation type="journal article" date="2014" name="Genome Announc.">
        <title>Draft Genome Sequence of Moraxella bovoculi Strain 237T (ATCC BAA-1259T) Isolated from a Calf with Infectious Bovine Keratoconjunctivitis.</title>
        <authorList>
            <person name="Calcutt M.J."/>
            <person name="Foecking M.F."/>
            <person name="Martin N.T."/>
            <person name="Mhlanga-Mutangadura T."/>
            <person name="Reilly T.J."/>
        </authorList>
    </citation>
    <scope>NUCLEOTIDE SEQUENCE [LARGE SCALE GENOMIC DNA]</scope>
    <source>
        <strain evidence="12 13">237</strain>
    </source>
</reference>
<comment type="subunit">
    <text evidence="7">Interacts with UvrB in an incision complex.</text>
</comment>
<dbReference type="Proteomes" id="UP000035860">
    <property type="component" value="Unassembled WGS sequence"/>
</dbReference>
<comment type="function">
    <text evidence="7">The UvrABC repair system catalyzes the recognition and processing of DNA lesions. UvrC both incises the 5' and 3' sides of the lesion. The N-terminal half is responsible for the 3' incision and the C-terminal half is responsible for the 5' incision.</text>
</comment>
<name>A0A066UBU9_9GAMM</name>
<dbReference type="Gene3D" id="3.30.420.340">
    <property type="entry name" value="UvrC, RNAse H endonuclease domain"/>
    <property type="match status" value="1"/>
</dbReference>
<evidence type="ECO:0000259" key="11">
    <source>
        <dbReference type="PROSITE" id="PS50165"/>
    </source>
</evidence>
<dbReference type="Gene3D" id="4.10.860.10">
    <property type="entry name" value="UVR domain"/>
    <property type="match status" value="1"/>
</dbReference>
<dbReference type="HAMAP" id="MF_00203">
    <property type="entry name" value="UvrC"/>
    <property type="match status" value="1"/>
</dbReference>
<dbReference type="OrthoDB" id="9804933at2"/>
<dbReference type="SUPFAM" id="SSF82771">
    <property type="entry name" value="GIY-YIG endonuclease"/>
    <property type="match status" value="1"/>
</dbReference>
<evidence type="ECO:0000256" key="2">
    <source>
        <dbReference type="ARBA" id="ARBA00022763"/>
    </source>
</evidence>
<dbReference type="InterPro" id="IPR001943">
    <property type="entry name" value="UVR_dom"/>
</dbReference>
<dbReference type="RefSeq" id="WP_036365885.1">
    <property type="nucleotide sequence ID" value="NZ_AOMT01000025.1"/>
</dbReference>
<evidence type="ECO:0000256" key="1">
    <source>
        <dbReference type="ARBA" id="ARBA00022490"/>
    </source>
</evidence>
<dbReference type="InterPro" id="IPR004791">
    <property type="entry name" value="UvrC"/>
</dbReference>
<dbReference type="Pfam" id="PF02151">
    <property type="entry name" value="UVR"/>
    <property type="match status" value="1"/>
</dbReference>
<evidence type="ECO:0000313" key="12">
    <source>
        <dbReference type="EMBL" id="KDN24901.1"/>
    </source>
</evidence>
<dbReference type="CDD" id="cd10434">
    <property type="entry name" value="GIY-YIG_UvrC_Cho"/>
    <property type="match status" value="1"/>
</dbReference>
<organism evidence="12 13">
    <name type="scientific">Moraxella bovoculi 237</name>
    <dbReference type="NCBI Taxonomy" id="743974"/>
    <lineage>
        <taxon>Bacteria</taxon>
        <taxon>Pseudomonadati</taxon>
        <taxon>Pseudomonadota</taxon>
        <taxon>Gammaproteobacteria</taxon>
        <taxon>Moraxellales</taxon>
        <taxon>Moraxellaceae</taxon>
        <taxon>Moraxella</taxon>
    </lineage>
</organism>
<proteinExistence type="inferred from homology"/>
<dbReference type="NCBIfam" id="TIGR00194">
    <property type="entry name" value="uvrC"/>
    <property type="match status" value="1"/>
</dbReference>
<evidence type="ECO:0000256" key="3">
    <source>
        <dbReference type="ARBA" id="ARBA00022769"/>
    </source>
</evidence>
<dbReference type="SUPFAM" id="SSF46600">
    <property type="entry name" value="C-terminal UvrC-binding domain of UvrB"/>
    <property type="match status" value="1"/>
</dbReference>
<dbReference type="InterPro" id="IPR035901">
    <property type="entry name" value="GIY-YIG_endonuc_sf"/>
</dbReference>
<evidence type="ECO:0000259" key="9">
    <source>
        <dbReference type="PROSITE" id="PS50151"/>
    </source>
</evidence>
<evidence type="ECO:0000313" key="13">
    <source>
        <dbReference type="Proteomes" id="UP000035860"/>
    </source>
</evidence>
<evidence type="ECO:0000256" key="7">
    <source>
        <dbReference type="HAMAP-Rule" id="MF_00203"/>
    </source>
</evidence>
<comment type="similarity">
    <text evidence="7">Belongs to the UvrC family.</text>
</comment>
<keyword evidence="5 7" id="KW-0234">DNA repair</keyword>
<dbReference type="GO" id="GO:0005737">
    <property type="term" value="C:cytoplasm"/>
    <property type="evidence" value="ECO:0007669"/>
    <property type="project" value="UniProtKB-SubCell"/>
</dbReference>
<dbReference type="SUPFAM" id="SSF47781">
    <property type="entry name" value="RuvA domain 2-like"/>
    <property type="match status" value="1"/>
</dbReference>
<comment type="caution">
    <text evidence="12">The sequence shown here is derived from an EMBL/GenBank/DDBJ whole genome shotgun (WGS) entry which is preliminary data.</text>
</comment>
<dbReference type="InterPro" id="IPR000305">
    <property type="entry name" value="GIY-YIG_endonuc"/>
</dbReference>
<evidence type="ECO:0000259" key="10">
    <source>
        <dbReference type="PROSITE" id="PS50164"/>
    </source>
</evidence>